<dbReference type="EMBL" id="CAJVQC010076125">
    <property type="protein sequence ID" value="CAG8814431.1"/>
    <property type="molecule type" value="Genomic_DNA"/>
</dbReference>
<sequence length="142" mass="16243">RPPLNEQAATILGVQAPGYKTYTINLTKFITHLHSKVEPQTITSYLAALRHYHDMNHMDWSNVRYDPLIKQLLKTIQGNHTFKVTQQKEHITREQLQKMKLRLDLADADDLLFLVVALVAFYGLARLGELLPGLLQDTAKIP</sequence>
<keyword evidence="2" id="KW-1185">Reference proteome</keyword>
<evidence type="ECO:0000313" key="2">
    <source>
        <dbReference type="Proteomes" id="UP000789920"/>
    </source>
</evidence>
<organism evidence="1 2">
    <name type="scientific">Racocetra persica</name>
    <dbReference type="NCBI Taxonomy" id="160502"/>
    <lineage>
        <taxon>Eukaryota</taxon>
        <taxon>Fungi</taxon>
        <taxon>Fungi incertae sedis</taxon>
        <taxon>Mucoromycota</taxon>
        <taxon>Glomeromycotina</taxon>
        <taxon>Glomeromycetes</taxon>
        <taxon>Diversisporales</taxon>
        <taxon>Gigasporaceae</taxon>
        <taxon>Racocetra</taxon>
    </lineage>
</organism>
<comment type="caution">
    <text evidence="1">The sequence shown here is derived from an EMBL/GenBank/DDBJ whole genome shotgun (WGS) entry which is preliminary data.</text>
</comment>
<feature type="non-terminal residue" evidence="1">
    <location>
        <position position="142"/>
    </location>
</feature>
<dbReference type="Proteomes" id="UP000789920">
    <property type="component" value="Unassembled WGS sequence"/>
</dbReference>
<proteinExistence type="predicted"/>
<accession>A0ACA9RYN8</accession>
<protein>
    <submittedName>
        <fullName evidence="1">21152_t:CDS:1</fullName>
    </submittedName>
</protein>
<evidence type="ECO:0000313" key="1">
    <source>
        <dbReference type="EMBL" id="CAG8814431.1"/>
    </source>
</evidence>
<reference evidence="1" key="1">
    <citation type="submission" date="2021-06" db="EMBL/GenBank/DDBJ databases">
        <authorList>
            <person name="Kallberg Y."/>
            <person name="Tangrot J."/>
            <person name="Rosling A."/>
        </authorList>
    </citation>
    <scope>NUCLEOTIDE SEQUENCE</scope>
    <source>
        <strain evidence="1">MA461A</strain>
    </source>
</reference>
<feature type="non-terminal residue" evidence="1">
    <location>
        <position position="1"/>
    </location>
</feature>
<name>A0ACA9RYN8_9GLOM</name>
<gene>
    <name evidence="1" type="ORF">RPERSI_LOCUS23986</name>
</gene>